<sequence length="3195" mass="360709">MATVCGAFRQLTSACVSAPESPARLKAGRASSLSSSRELALFSVPNGAPLTFTGPATRIARNSRTGLGGYTSLEQFTRSVEKISTLPVARLRSDERVGTMFSSMDAFLGVQLVASSRRDFRVCVNFVLPGSDAETLGIHPAALVVAINGKSMRGVSLQRVLSTIRRALCANENRSDGTAIEVPDLGDHIEIDLAQREHEMNVDRNPFALTQFPSPQGHHLPGVKQFRDNQAEDQRQEPMQIQEQNSPTLGRQRSRSFKHFWMSDRSSKACYECEQLFTFFRRRHHCRSCGQIFCANCCARLPQSFGGNKVDESIERLRKQLVCHTCHRQLREGLQMELTGANFEEDPQKPASSPPAPTLLLMPQHIAEAMERSTSDASNYKQLDKSELFDKDEISDDMRVSEPPEKSRPPVLFSMFPKVQIVASAQHLAHQPHLHELTKEVKQTGHGTGRRLRTFSEPLILFGRKDAQHTSRKLKRSNSQADLCNPSNHRWSAAEFKRLVAESNAQARLAGAYPPTSNALTTRPKAMSVSFETPRFGNAVQWSPFGPNKLASKDSGILAMVGLSKDVHNEAEDPKCVSRREAAMEQMSKDARDRIEERIFHLLDSSPAVSQLLMVEQHRWMQIISLFAHRAALTVSCEPDKGDLLDIMHYVRVQCLDGGRVQDSFFIDGVLVHKSLARKGMRSDILNPRILLIASALDYQRKKEAISSLESVAGQEVEYMHIVTEKILTLNPDIVMFEGHVHRVAEELLFKASVSVVKNVRLIDLQRIARCTGASVLTSYDHIDKMSDVGVIGTCKRFYVLLSDQEPKSAKKIAFRANADGFYVAEDGSAISRQRKKRTQRQNIVFEGGITSKGCTLCLRGGTPGVFTEITNVLTAIIRAAYNMRLQRSMLAAYGYIAPSQNHERSVAEEWFAKSSTSLYISLKSNSLSMRAALKETQAMCKWCKAHTRFNNISSLRVVRGADDDDSIPSSTTVVQSGHPHWCTCGAKSSSSLRDRILFSTCWSTLEGKTASKADMMCIDFYSSNDMSVGQFFDNFCFSSSKTEFKRAFSTSKLSFSHDTGRVIVRVKDLTDFKDSSDQLPPAEFLREFNYRAVLQRVRSEDVLMWSRNMSGGNHLSSEYTVVPSDLWNYSFGKFLEDMFYGKAMDIDCARFPHLAGVSGSRDSSLVHYFSRRGRVVSVHVEPLEPVLHVALQPALWQEHIDHQVQLDAIHDLCDLVREVYGVTTSKVAESMADLVTPLHAKQNLKILRNEVQQWYSCFGAKIESNPPQDVFAYNAHFREIYEYAVGWSLRITRAVQATVKPTMASLVNSPKSALPKAWFDQLAQQAEFSDRYSEPATPSELEATPVNINFQEPGNLAHLASFARSLAAAKSASPAGGMAEVANEVANTLRQNGTTSSRQSEPWDTDESYDRYDESSHSFPADYKAETESYPAAPVFKQSVSALGVPGHVSSTMGALASKKALENFRLTQQAKKPDGLGYLALPKRLLEWHPSLPLGANKATVLVNAKQPTSVVAYSLFSNEYSQCISENMRKEATRYALEAKTNGTSPPIDCVQSDEIRSMLRILRSTTRNNVDHSFVDENQFQSAMRFSCKSYYAMQFHALRKLYYGGDRNYVESLCNCQQWNAAGGKSGAGFLKTRDERFIAKAIPEIELQMFLSMANEYFCYMAKTFENDLSSMLSKVLGIYKVSISNTTQSGDSDPNVRMCVIVMENLMYGREVDFSFDLKGKMEGRYKEDHNGDSRSVLWDRNFVELAGGIPLPLQESALSLLLSAIMNDTTFLASVQATDYSMLVGYDVNKQELVACIIDYIHKYDFMKMMEHAGKRLIQEEGEITVLNPKHYRKRFCLAMNKYFVTIPSRYTKVTTVIRNTASNTTTVGSTGTTAQEDEKDRDYAQPPYSTSTTASSVSTIASVVGTHRRRSKLDGGQEGMETIVLLEAVLHDYSPRTTVMNPFKPKENRLLSALRSVKAAPAREIVGRIQLIRRRHPISFGSSNPVLTYWLRFEDVRIRNERDLLLYVMLSRGNEPALDDERSVHKMEASGQTVLLDCGPDGQWKGSHMPRLFEQELLVFDPLVFASVAIGKPASAKPPTAQMLVFAYGAFETYVPPAKSAEQVAQEMEALSSRFLQTVMEVEQDQLQGEEELSLDALQRNARQLFRMFDQDKSDSIDFEEYKQMLAYMKVNLLESKAKRFFQLVDDQNKGYIDEREFVIAMYITNYLRAQQKQKRDDNKTTNSQTLSPIDVFRQLDGDRDELLNAFEYEKALELLGVPLKTKRACKLARVKLPRSATMSLEQFKRAWVELVDARAELQKRNVEGFGGQKKGKKMMEKMQNALLDEIHREEQEELRAALEAKEVVVRLEKERRAAEQEESRRLFQQQRQAATSTRTKEALRERQYKINRKKERTIKDRQAREERRLLDRAEAEGGKRVIHEREVVQELMMSKMERIIRRKARCGDDVVDLRGHGLKEFPHDLYHGRDALSSLSSLLILDLSRNQLQSLPGAIFTHLFSLQSLDISNNALSALPEEIGEARDLQLLDVRINRLTTTPKGLTHLHELRVLHLAYNRIARFGDNCQGLYSLEELNLVNNVLEVLSDDIGDNLVKLVRLNLRGNPTLKRLPNSLQQLRELSIWDLSACDQKRLGKDVFGSQLQSLRSLNLSFNALSTLPDSIGAMPKLQELNFKSNALGSLPSAVGNLSELVMLNGENNELQCLPSGCGEHWGLLEELRLPHNRLVALPVTLGLLRSLRRLYLSNNRLTTLPLELGALTSLRELDVSWNQLASIPDELGCLESLTTLDLSHNQLVTFPQTTAMLKRLIHLCCSYNALTTPLEPGLGDLKALRYVDLAENRLVELEPCLYELPQVEVLNLYGNRITMLPREMAQRCSSLHKLDLYNNGLQALPLELADGLLAQLDVLSIGRNPLTLLPEKTSSTWKLRDQYQTSFTNGYTPTETKAWVADSRVCYPVFVRVWEELMFEISASLTLPMLDENPGNHREVSALTSDEFCKRVKETMKAVTGEDAEGAWQPRYERLARHYFYEFKYVGHTIVFDESTQRKIGNENSEVEMNLHRLRQERVDAAIKGCSQIRAHLKAVYRADEDVLVPAMKYAHERRVVHEKQLLNHARHDAQETNAGIKEQIEIVQRRHNEAQKLQRTKFADEMKRLARERLQMKQQRSSLRKINSRKVLAATQDCSDTPEREH</sequence>
<feature type="domain" description="EF-hand" evidence="22">
    <location>
        <begin position="2146"/>
        <end position="2181"/>
    </location>
</feature>
<dbReference type="STRING" id="4790.A0A0W8D129"/>
<evidence type="ECO:0000256" key="8">
    <source>
        <dbReference type="ARBA" id="ARBA00022737"/>
    </source>
</evidence>
<feature type="region of interest" description="Disordered" evidence="19">
    <location>
        <begin position="1872"/>
        <end position="1910"/>
    </location>
</feature>
<feature type="compositionally biased region" description="Polar residues" evidence="19">
    <location>
        <begin position="237"/>
        <end position="251"/>
    </location>
</feature>
<keyword evidence="12 18" id="KW-0418">Kinase</keyword>
<dbReference type="SMART" id="SM00054">
    <property type="entry name" value="EFh"/>
    <property type="match status" value="3"/>
</dbReference>
<dbReference type="InterPro" id="IPR017455">
    <property type="entry name" value="Znf_FYVE-rel"/>
</dbReference>
<evidence type="ECO:0000256" key="3">
    <source>
        <dbReference type="ARBA" id="ARBA00012009"/>
    </source>
</evidence>
<dbReference type="GO" id="GO:0010008">
    <property type="term" value="C:endosome membrane"/>
    <property type="evidence" value="ECO:0007669"/>
    <property type="project" value="TreeGrafter"/>
</dbReference>
<accession>A0A0W8D129</accession>
<dbReference type="CDD" id="cd17300">
    <property type="entry name" value="PIPKc_PIKfyve"/>
    <property type="match status" value="1"/>
</dbReference>
<feature type="domain" description="PDZ" evidence="20">
    <location>
        <begin position="96"/>
        <end position="167"/>
    </location>
</feature>
<comment type="caution">
    <text evidence="24">The sequence shown here is derived from an EMBL/GenBank/DDBJ whole genome shotgun (WGS) entry which is preliminary data.</text>
</comment>
<dbReference type="SUPFAM" id="SSF56104">
    <property type="entry name" value="SAICAR synthase-like"/>
    <property type="match status" value="1"/>
</dbReference>
<dbReference type="SMART" id="SM00330">
    <property type="entry name" value="PIPKc"/>
    <property type="match status" value="1"/>
</dbReference>
<organism evidence="24 25">
    <name type="scientific">Phytophthora nicotianae</name>
    <name type="common">Potato buckeye rot agent</name>
    <name type="synonym">Phytophthora parasitica</name>
    <dbReference type="NCBI Taxonomy" id="4792"/>
    <lineage>
        <taxon>Eukaryota</taxon>
        <taxon>Sar</taxon>
        <taxon>Stramenopiles</taxon>
        <taxon>Oomycota</taxon>
        <taxon>Peronosporomycetes</taxon>
        <taxon>Peronosporales</taxon>
        <taxon>Peronosporaceae</taxon>
        <taxon>Phytophthora</taxon>
    </lineage>
</organism>
<dbReference type="SMART" id="SM00364">
    <property type="entry name" value="LRR_BAC"/>
    <property type="match status" value="13"/>
</dbReference>
<name>A0A0W8D129_PHYNI</name>
<dbReference type="CDD" id="cd00051">
    <property type="entry name" value="EFh"/>
    <property type="match status" value="1"/>
</dbReference>
<evidence type="ECO:0000259" key="23">
    <source>
        <dbReference type="PROSITE" id="PS51455"/>
    </source>
</evidence>
<dbReference type="PANTHER" id="PTHR45748">
    <property type="entry name" value="1-PHOSPHATIDYLINOSITOL 3-PHOSPHATE 5-KINASE-RELATED"/>
    <property type="match status" value="1"/>
</dbReference>
<dbReference type="Pfam" id="PF00118">
    <property type="entry name" value="Cpn60_TCP1"/>
    <property type="match status" value="1"/>
</dbReference>
<dbReference type="InterPro" id="IPR002048">
    <property type="entry name" value="EF_hand_dom"/>
</dbReference>
<feature type="domain" description="EF-hand" evidence="22">
    <location>
        <begin position="2182"/>
        <end position="2217"/>
    </location>
</feature>
<dbReference type="SUPFAM" id="SSF50156">
    <property type="entry name" value="PDZ domain-like"/>
    <property type="match status" value="1"/>
</dbReference>
<dbReference type="PROSITE" id="PS50106">
    <property type="entry name" value="PDZ"/>
    <property type="match status" value="1"/>
</dbReference>
<feature type="region of interest" description="Disordered" evidence="19">
    <location>
        <begin position="1391"/>
        <end position="1418"/>
    </location>
</feature>
<evidence type="ECO:0000256" key="12">
    <source>
        <dbReference type="ARBA" id="ARBA00022777"/>
    </source>
</evidence>
<dbReference type="FunFam" id="3.50.7.10:FF:000007">
    <property type="entry name" value="1-phosphatidylinositol 3-phosphate 5-kinase isoform X1"/>
    <property type="match status" value="1"/>
</dbReference>
<reference evidence="24 25" key="1">
    <citation type="submission" date="2015-11" db="EMBL/GenBank/DDBJ databases">
        <title>Genomes and virulence difference between two physiological races of Phytophthora nicotianae.</title>
        <authorList>
            <person name="Liu H."/>
            <person name="Ma X."/>
            <person name="Yu H."/>
            <person name="Fang D."/>
            <person name="Li Y."/>
            <person name="Wang X."/>
            <person name="Wang W."/>
            <person name="Dong Y."/>
            <person name="Xiao B."/>
        </authorList>
    </citation>
    <scope>NUCLEOTIDE SEQUENCE [LARGE SCALE GENOMIC DNA]</scope>
    <source>
        <strain evidence="25">race 0</strain>
    </source>
</reference>
<keyword evidence="14" id="KW-0862">Zinc</keyword>
<dbReference type="Gene3D" id="3.50.7.10">
    <property type="entry name" value="GroEL"/>
    <property type="match status" value="1"/>
</dbReference>
<feature type="domain" description="FYVE-type" evidence="21">
    <location>
        <begin position="264"/>
        <end position="331"/>
    </location>
</feature>
<dbReference type="SUPFAM" id="SSF52058">
    <property type="entry name" value="L domain-like"/>
    <property type="match status" value="2"/>
</dbReference>
<keyword evidence="11 17" id="KW-0863">Zinc-finger</keyword>
<dbReference type="InterPro" id="IPR018247">
    <property type="entry name" value="EF_Hand_1_Ca_BS"/>
</dbReference>
<dbReference type="PROSITE" id="PS00018">
    <property type="entry name" value="EF_HAND_1"/>
    <property type="match status" value="1"/>
</dbReference>
<dbReference type="SMART" id="SM00228">
    <property type="entry name" value="PDZ"/>
    <property type="match status" value="1"/>
</dbReference>
<dbReference type="Pfam" id="PF13855">
    <property type="entry name" value="LRR_8"/>
    <property type="match status" value="2"/>
</dbReference>
<protein>
    <recommendedName>
        <fullName evidence="3">1-phosphatidylinositol-3-phosphate 5-kinase</fullName>
        <ecNumber evidence="3">2.7.1.150</ecNumber>
    </recommendedName>
</protein>
<dbReference type="SMART" id="SM00064">
    <property type="entry name" value="FYVE"/>
    <property type="match status" value="1"/>
</dbReference>
<keyword evidence="16 18" id="KW-0067">ATP-binding</keyword>
<dbReference type="EMBL" id="LNFO01001581">
    <property type="protein sequence ID" value="KUF90109.1"/>
    <property type="molecule type" value="Genomic_DNA"/>
</dbReference>
<feature type="region of interest" description="Disordered" evidence="19">
    <location>
        <begin position="3166"/>
        <end position="3195"/>
    </location>
</feature>
<evidence type="ECO:0000256" key="19">
    <source>
        <dbReference type="SAM" id="MobiDB-lite"/>
    </source>
</evidence>
<dbReference type="SUPFAM" id="SSF57903">
    <property type="entry name" value="FYVE/PHD zinc finger"/>
    <property type="match status" value="1"/>
</dbReference>
<dbReference type="Gene3D" id="3.30.810.10">
    <property type="entry name" value="2-Layer Sandwich"/>
    <property type="match status" value="1"/>
</dbReference>
<evidence type="ECO:0000256" key="7">
    <source>
        <dbReference type="ARBA" id="ARBA00022723"/>
    </source>
</evidence>
<feature type="compositionally biased region" description="Polar residues" evidence="19">
    <location>
        <begin position="1391"/>
        <end position="1403"/>
    </location>
</feature>
<dbReference type="InterPro" id="IPR001478">
    <property type="entry name" value="PDZ"/>
</dbReference>
<dbReference type="EC" id="2.7.1.150" evidence="3"/>
<evidence type="ECO:0000256" key="16">
    <source>
        <dbReference type="ARBA" id="ARBA00022840"/>
    </source>
</evidence>
<dbReference type="PROSITE" id="PS50222">
    <property type="entry name" value="EF_HAND_2"/>
    <property type="match status" value="2"/>
</dbReference>
<keyword evidence="4" id="KW-0963">Cytoplasm</keyword>
<dbReference type="Gene3D" id="3.30.40.10">
    <property type="entry name" value="Zinc/RING finger domain, C3HC4 (zinc finger)"/>
    <property type="match status" value="1"/>
</dbReference>
<evidence type="ECO:0000256" key="6">
    <source>
        <dbReference type="ARBA" id="ARBA00022679"/>
    </source>
</evidence>
<evidence type="ECO:0000313" key="25">
    <source>
        <dbReference type="Proteomes" id="UP000052943"/>
    </source>
</evidence>
<evidence type="ECO:0000256" key="4">
    <source>
        <dbReference type="ARBA" id="ARBA00022490"/>
    </source>
</evidence>
<dbReference type="PROSITE" id="PS51450">
    <property type="entry name" value="LRR"/>
    <property type="match status" value="5"/>
</dbReference>
<dbReference type="Pfam" id="PF01363">
    <property type="entry name" value="FYVE"/>
    <property type="match status" value="1"/>
</dbReference>
<dbReference type="InterPro" id="IPR013083">
    <property type="entry name" value="Znf_RING/FYVE/PHD"/>
</dbReference>
<dbReference type="SUPFAM" id="SSF52029">
    <property type="entry name" value="GroEL apical domain-like"/>
    <property type="match status" value="1"/>
</dbReference>
<keyword evidence="8" id="KW-0677">Repeat</keyword>
<dbReference type="Proteomes" id="UP000052943">
    <property type="component" value="Unassembled WGS sequence"/>
</dbReference>
<dbReference type="SUPFAM" id="SSF47473">
    <property type="entry name" value="EF-hand"/>
    <property type="match status" value="1"/>
</dbReference>
<dbReference type="GO" id="GO:0005524">
    <property type="term" value="F:ATP binding"/>
    <property type="evidence" value="ECO:0007669"/>
    <property type="project" value="UniProtKB-UniRule"/>
</dbReference>
<keyword evidence="10" id="KW-0967">Endosome</keyword>
<dbReference type="PANTHER" id="PTHR45748:SF7">
    <property type="entry name" value="1-PHOSPHATIDYLINOSITOL 3-PHOSPHATE 5-KINASE-RELATED"/>
    <property type="match status" value="1"/>
</dbReference>
<dbReference type="GO" id="GO:0046854">
    <property type="term" value="P:phosphatidylinositol phosphate biosynthetic process"/>
    <property type="evidence" value="ECO:0007669"/>
    <property type="project" value="TreeGrafter"/>
</dbReference>
<dbReference type="Gene3D" id="3.80.10.10">
    <property type="entry name" value="Ribonuclease Inhibitor"/>
    <property type="match status" value="2"/>
</dbReference>
<keyword evidence="9 18" id="KW-0547">Nucleotide-binding</keyword>
<evidence type="ECO:0000256" key="13">
    <source>
        <dbReference type="ARBA" id="ARBA00022786"/>
    </source>
</evidence>
<dbReference type="FunFam" id="3.30.40.10:FF:000510">
    <property type="entry name" value="Phosphatidylinositol 3,5-kinase"/>
    <property type="match status" value="1"/>
</dbReference>
<dbReference type="GO" id="GO:0008270">
    <property type="term" value="F:zinc ion binding"/>
    <property type="evidence" value="ECO:0007669"/>
    <property type="project" value="UniProtKB-KW"/>
</dbReference>
<evidence type="ECO:0000256" key="9">
    <source>
        <dbReference type="ARBA" id="ARBA00022741"/>
    </source>
</evidence>
<dbReference type="OrthoDB" id="158357at2759"/>
<dbReference type="InterPro" id="IPR027409">
    <property type="entry name" value="GroEL-like_apical_dom_sf"/>
</dbReference>
<evidence type="ECO:0000256" key="10">
    <source>
        <dbReference type="ARBA" id="ARBA00022753"/>
    </source>
</evidence>
<dbReference type="GO" id="GO:0005509">
    <property type="term" value="F:calcium ion binding"/>
    <property type="evidence" value="ECO:0007669"/>
    <property type="project" value="InterPro"/>
</dbReference>
<dbReference type="InterPro" id="IPR011992">
    <property type="entry name" value="EF-hand-dom_pair"/>
</dbReference>
<evidence type="ECO:0000259" key="21">
    <source>
        <dbReference type="PROSITE" id="PS50178"/>
    </source>
</evidence>
<dbReference type="PRINTS" id="PR00019">
    <property type="entry name" value="LEURICHRPT"/>
</dbReference>
<dbReference type="InterPro" id="IPR002423">
    <property type="entry name" value="Cpn60/GroEL/TCP-1"/>
</dbReference>
<feature type="compositionally biased region" description="Low complexity" evidence="19">
    <location>
        <begin position="1872"/>
        <end position="1883"/>
    </location>
</feature>
<dbReference type="Gene3D" id="2.30.42.10">
    <property type="match status" value="1"/>
</dbReference>
<dbReference type="PROSITE" id="PS50178">
    <property type="entry name" value="ZF_FYVE"/>
    <property type="match status" value="1"/>
</dbReference>
<dbReference type="GO" id="GO:0000285">
    <property type="term" value="F:1-phosphatidylinositol-3-phosphate 5-kinase activity"/>
    <property type="evidence" value="ECO:0007669"/>
    <property type="project" value="UniProtKB-EC"/>
</dbReference>
<proteinExistence type="predicted"/>
<dbReference type="SMART" id="SM00369">
    <property type="entry name" value="LRR_TYP"/>
    <property type="match status" value="14"/>
</dbReference>
<evidence type="ECO:0000256" key="11">
    <source>
        <dbReference type="ARBA" id="ARBA00022771"/>
    </source>
</evidence>
<dbReference type="Gene3D" id="3.30.800.10">
    <property type="entry name" value="Phosphatidylinositol Phosphate Kinase II Beta"/>
    <property type="match status" value="1"/>
</dbReference>
<dbReference type="InterPro" id="IPR001611">
    <property type="entry name" value="Leu-rich_rpt"/>
</dbReference>
<dbReference type="InterPro" id="IPR002498">
    <property type="entry name" value="PInositol-4-P-4/5-kinase_core"/>
</dbReference>
<dbReference type="Gene3D" id="1.10.238.10">
    <property type="entry name" value="EF-hand"/>
    <property type="match status" value="1"/>
</dbReference>
<dbReference type="InterPro" id="IPR011011">
    <property type="entry name" value="Znf_FYVE_PHD"/>
</dbReference>
<feature type="region of interest" description="Disordered" evidence="19">
    <location>
        <begin position="2366"/>
        <end position="2388"/>
    </location>
</feature>
<evidence type="ECO:0000256" key="1">
    <source>
        <dbReference type="ARBA" id="ARBA00004177"/>
    </source>
</evidence>
<keyword evidence="13" id="KW-0833">Ubl conjugation pathway</keyword>
<feature type="compositionally biased region" description="Low complexity" evidence="19">
    <location>
        <begin position="2372"/>
        <end position="2383"/>
    </location>
</feature>
<dbReference type="InterPro" id="IPR032675">
    <property type="entry name" value="LRR_dom_sf"/>
</dbReference>
<dbReference type="PROSITE" id="PS51455">
    <property type="entry name" value="PIPK"/>
    <property type="match status" value="1"/>
</dbReference>
<evidence type="ECO:0000256" key="2">
    <source>
        <dbReference type="ARBA" id="ARBA00004496"/>
    </source>
</evidence>
<keyword evidence="5" id="KW-0433">Leucine-rich repeat</keyword>
<evidence type="ECO:0000259" key="20">
    <source>
        <dbReference type="PROSITE" id="PS50106"/>
    </source>
</evidence>
<dbReference type="InterPro" id="IPR027484">
    <property type="entry name" value="PInositol-4-P-5-kinase_N"/>
</dbReference>
<evidence type="ECO:0000313" key="24">
    <source>
        <dbReference type="EMBL" id="KUF90109.1"/>
    </source>
</evidence>
<evidence type="ECO:0000256" key="14">
    <source>
        <dbReference type="ARBA" id="ARBA00022833"/>
    </source>
</evidence>
<evidence type="ECO:0000256" key="5">
    <source>
        <dbReference type="ARBA" id="ARBA00022614"/>
    </source>
</evidence>
<evidence type="ECO:0000256" key="17">
    <source>
        <dbReference type="PROSITE-ProRule" id="PRU00091"/>
    </source>
</evidence>
<gene>
    <name evidence="24" type="ORF">AM587_10017013</name>
</gene>
<dbReference type="InterPro" id="IPR036034">
    <property type="entry name" value="PDZ_sf"/>
</dbReference>
<keyword evidence="6 18" id="KW-0808">Transferase</keyword>
<dbReference type="FunFam" id="3.30.800.10:FF:000020">
    <property type="entry name" value="Predicted protein"/>
    <property type="match status" value="1"/>
</dbReference>
<dbReference type="InterPro" id="IPR000306">
    <property type="entry name" value="Znf_FYVE"/>
</dbReference>
<evidence type="ECO:0000256" key="15">
    <source>
        <dbReference type="ARBA" id="ARBA00022837"/>
    </source>
</evidence>
<comment type="subcellular location">
    <subcellularLocation>
        <location evidence="2">Cytoplasm</location>
    </subcellularLocation>
    <subcellularLocation>
        <location evidence="1">Endosome</location>
    </subcellularLocation>
</comment>
<keyword evidence="7" id="KW-0479">Metal-binding</keyword>
<feature type="region of interest" description="Disordered" evidence="19">
    <location>
        <begin position="391"/>
        <end position="411"/>
    </location>
</feature>
<feature type="region of interest" description="Disordered" evidence="19">
    <location>
        <begin position="230"/>
        <end position="252"/>
    </location>
</feature>
<dbReference type="Pfam" id="PF01504">
    <property type="entry name" value="PIP5K"/>
    <property type="match status" value="1"/>
</dbReference>
<dbReference type="InterPro" id="IPR027483">
    <property type="entry name" value="PInositol-4-P-4/5-kinase_C_sf"/>
</dbReference>
<feature type="compositionally biased region" description="Low complexity" evidence="19">
    <location>
        <begin position="1898"/>
        <end position="1910"/>
    </location>
</feature>
<feature type="domain" description="PIPK" evidence="23">
    <location>
        <begin position="1523"/>
        <end position="1852"/>
    </location>
</feature>
<evidence type="ECO:0000259" key="22">
    <source>
        <dbReference type="PROSITE" id="PS50222"/>
    </source>
</evidence>
<dbReference type="InterPro" id="IPR003591">
    <property type="entry name" value="Leu-rich_rpt_typical-subtyp"/>
</dbReference>
<dbReference type="InterPro" id="IPR044769">
    <property type="entry name" value="PIKfyve_PIPKc"/>
</dbReference>
<keyword evidence="15" id="KW-0106">Calcium</keyword>
<evidence type="ECO:0000256" key="18">
    <source>
        <dbReference type="PROSITE-ProRule" id="PRU00781"/>
    </source>
</evidence>
<feature type="compositionally biased region" description="Basic and acidic residues" evidence="19">
    <location>
        <begin position="391"/>
        <end position="408"/>
    </location>
</feature>
<dbReference type="CDD" id="cd15725">
    <property type="entry name" value="FYVE_PIKfyve_Fab1"/>
    <property type="match status" value="1"/>
</dbReference>